<dbReference type="PRINTS" id="PR00344">
    <property type="entry name" value="BCTRLSENSOR"/>
</dbReference>
<dbReference type="OrthoDB" id="9757990at2"/>
<dbReference type="GO" id="GO:0000155">
    <property type="term" value="F:phosphorelay sensor kinase activity"/>
    <property type="evidence" value="ECO:0007669"/>
    <property type="project" value="InterPro"/>
</dbReference>
<evidence type="ECO:0000256" key="7">
    <source>
        <dbReference type="ARBA" id="ARBA00023012"/>
    </source>
</evidence>
<dbReference type="GO" id="GO:0005886">
    <property type="term" value="C:plasma membrane"/>
    <property type="evidence" value="ECO:0007669"/>
    <property type="project" value="UniProtKB-SubCell"/>
</dbReference>
<dbReference type="Pfam" id="PF00512">
    <property type="entry name" value="HisKA"/>
    <property type="match status" value="1"/>
</dbReference>
<dbReference type="Pfam" id="PF02518">
    <property type="entry name" value="HATPase_c"/>
    <property type="match status" value="1"/>
</dbReference>
<dbReference type="Proteomes" id="UP000294739">
    <property type="component" value="Unassembled WGS sequence"/>
</dbReference>
<dbReference type="PANTHER" id="PTHR43547:SF2">
    <property type="entry name" value="HYBRID SIGNAL TRANSDUCTION HISTIDINE KINASE C"/>
    <property type="match status" value="1"/>
</dbReference>
<dbReference type="SMART" id="SM00387">
    <property type="entry name" value="HATPase_c"/>
    <property type="match status" value="1"/>
</dbReference>
<comment type="catalytic activity">
    <reaction evidence="1">
        <text>ATP + protein L-histidine = ADP + protein N-phospho-L-histidine.</text>
        <dbReference type="EC" id="2.7.13.3"/>
    </reaction>
</comment>
<keyword evidence="7" id="KW-0902">Two-component regulatory system</keyword>
<dbReference type="InterPro" id="IPR003661">
    <property type="entry name" value="HisK_dim/P_dom"/>
</dbReference>
<dbReference type="SUPFAM" id="SSF47384">
    <property type="entry name" value="Homodimeric domain of signal transducing histidine kinase"/>
    <property type="match status" value="1"/>
</dbReference>
<dbReference type="Gene3D" id="3.30.565.10">
    <property type="entry name" value="Histidine kinase-like ATPase, C-terminal domain"/>
    <property type="match status" value="1"/>
</dbReference>
<sequence>MHRSLQPRLLGLSLSVASFAVSATILLLAYDGDDDAGGQPLLETDLDAYTDLYFFANEHASWDGVASLVLELAERTGERIAVTTPDGAVIADSAELLGTEAGDLPSTPTTLIDAAAEPLADAEPEPNVVVGGGSDGGANLSFYTWQPTEQERQQLQARADAAAACAENARPAEPPAEPWYRRLRTDASGTPTTTTSGTPPETVRSCGAEALFAPTAASRALRERTVAETAACLDANALPYEATTDGDGLPRLLPVAGTGPTWAACAEAAATEAKRAFVAPPAHLYVGSGDGFDPLSEAGSPRVATAAATGLAAAVALTLPVGRRLTRRLRALTVAAVESHERRRTAMISEVTHELRTPLSNVRTHLEAARDGVVPLAPGLVTSLITESAQLERLVTDLHDLALADAGLLRLHPEERDAADLAEQVVAGHRAEASALGVHLRVQDAERVTVRADPARLRQVLGNLVSNAVRHTPAGGTVTITVRRSAGSAVLTVSDTGCGIAAEDLPHVFDRAYRSDPPTGRPHPGSGLGLAIAQHLVEAHQGRLEVSSAVGVGSAFTVVLPAVESHLLDQRVRPS</sequence>
<comment type="caution">
    <text evidence="9">The sequence shown here is derived from an EMBL/GenBank/DDBJ whole genome shotgun (WGS) entry which is preliminary data.</text>
</comment>
<evidence type="ECO:0000256" key="2">
    <source>
        <dbReference type="ARBA" id="ARBA00004236"/>
    </source>
</evidence>
<evidence type="ECO:0000256" key="5">
    <source>
        <dbReference type="ARBA" id="ARBA00022679"/>
    </source>
</evidence>
<keyword evidence="6 9" id="KW-0418">Kinase</keyword>
<evidence type="ECO:0000259" key="8">
    <source>
        <dbReference type="PROSITE" id="PS50109"/>
    </source>
</evidence>
<feature type="domain" description="Histidine kinase" evidence="8">
    <location>
        <begin position="350"/>
        <end position="564"/>
    </location>
</feature>
<dbReference type="EC" id="2.7.13.3" evidence="3"/>
<dbReference type="CDD" id="cd00082">
    <property type="entry name" value="HisKA"/>
    <property type="match status" value="1"/>
</dbReference>
<dbReference type="RefSeq" id="WP_131897232.1">
    <property type="nucleotide sequence ID" value="NZ_SMKZ01000027.1"/>
</dbReference>
<organism evidence="9 10">
    <name type="scientific">Jiangella asiatica</name>
    <dbReference type="NCBI Taxonomy" id="2530372"/>
    <lineage>
        <taxon>Bacteria</taxon>
        <taxon>Bacillati</taxon>
        <taxon>Actinomycetota</taxon>
        <taxon>Actinomycetes</taxon>
        <taxon>Jiangellales</taxon>
        <taxon>Jiangellaceae</taxon>
        <taxon>Jiangella</taxon>
    </lineage>
</organism>
<evidence type="ECO:0000256" key="4">
    <source>
        <dbReference type="ARBA" id="ARBA00022553"/>
    </source>
</evidence>
<dbReference type="SMART" id="SM00388">
    <property type="entry name" value="HisKA"/>
    <property type="match status" value="1"/>
</dbReference>
<proteinExistence type="predicted"/>
<dbReference type="InterPro" id="IPR036097">
    <property type="entry name" value="HisK_dim/P_sf"/>
</dbReference>
<dbReference type="InParanoid" id="A0A4R5D6B7"/>
<gene>
    <name evidence="9" type="ORF">E1269_18595</name>
</gene>
<name>A0A4R5D6B7_9ACTN</name>
<dbReference type="PANTHER" id="PTHR43547">
    <property type="entry name" value="TWO-COMPONENT HISTIDINE KINASE"/>
    <property type="match status" value="1"/>
</dbReference>
<evidence type="ECO:0000256" key="1">
    <source>
        <dbReference type="ARBA" id="ARBA00000085"/>
    </source>
</evidence>
<keyword evidence="4" id="KW-0597">Phosphoprotein</keyword>
<dbReference type="Gene3D" id="1.10.287.130">
    <property type="match status" value="1"/>
</dbReference>
<dbReference type="PROSITE" id="PS50109">
    <property type="entry name" value="HIS_KIN"/>
    <property type="match status" value="1"/>
</dbReference>
<evidence type="ECO:0000313" key="9">
    <source>
        <dbReference type="EMBL" id="TDE08117.1"/>
    </source>
</evidence>
<evidence type="ECO:0000313" key="10">
    <source>
        <dbReference type="Proteomes" id="UP000294739"/>
    </source>
</evidence>
<dbReference type="AlphaFoldDB" id="A0A4R5D6B7"/>
<evidence type="ECO:0000256" key="6">
    <source>
        <dbReference type="ARBA" id="ARBA00022777"/>
    </source>
</evidence>
<dbReference type="SUPFAM" id="SSF55874">
    <property type="entry name" value="ATPase domain of HSP90 chaperone/DNA topoisomerase II/histidine kinase"/>
    <property type="match status" value="1"/>
</dbReference>
<evidence type="ECO:0000256" key="3">
    <source>
        <dbReference type="ARBA" id="ARBA00012438"/>
    </source>
</evidence>
<comment type="subcellular location">
    <subcellularLocation>
        <location evidence="2">Cell membrane</location>
    </subcellularLocation>
</comment>
<keyword evidence="10" id="KW-1185">Reference proteome</keyword>
<dbReference type="FunFam" id="3.30.565.10:FF:000006">
    <property type="entry name" value="Sensor histidine kinase WalK"/>
    <property type="match status" value="1"/>
</dbReference>
<reference evidence="9 10" key="1">
    <citation type="submission" date="2019-03" db="EMBL/GenBank/DDBJ databases">
        <title>Draft genome sequences of novel Actinobacteria.</title>
        <authorList>
            <person name="Sahin N."/>
            <person name="Ay H."/>
            <person name="Saygin H."/>
        </authorList>
    </citation>
    <scope>NUCLEOTIDE SEQUENCE [LARGE SCALE GENOMIC DNA]</scope>
    <source>
        <strain evidence="9 10">5K138</strain>
    </source>
</reference>
<accession>A0A4R5D6B7</accession>
<keyword evidence="5" id="KW-0808">Transferase</keyword>
<dbReference type="InterPro" id="IPR005467">
    <property type="entry name" value="His_kinase_dom"/>
</dbReference>
<protein>
    <recommendedName>
        <fullName evidence="3">histidine kinase</fullName>
        <ecNumber evidence="3">2.7.13.3</ecNumber>
    </recommendedName>
</protein>
<dbReference type="EMBL" id="SMKZ01000027">
    <property type="protein sequence ID" value="TDE08117.1"/>
    <property type="molecule type" value="Genomic_DNA"/>
</dbReference>
<dbReference type="InterPro" id="IPR036890">
    <property type="entry name" value="HATPase_C_sf"/>
</dbReference>
<dbReference type="InterPro" id="IPR003594">
    <property type="entry name" value="HATPase_dom"/>
</dbReference>
<dbReference type="InterPro" id="IPR004358">
    <property type="entry name" value="Sig_transdc_His_kin-like_C"/>
</dbReference>